<proteinExistence type="predicted"/>
<name>A0ABW0HQK5_9BACL</name>
<evidence type="ECO:0000313" key="7">
    <source>
        <dbReference type="Proteomes" id="UP001596113"/>
    </source>
</evidence>
<evidence type="ECO:0000256" key="1">
    <source>
        <dbReference type="ARBA" id="ARBA00004141"/>
    </source>
</evidence>
<dbReference type="RefSeq" id="WP_378131664.1">
    <property type="nucleotide sequence ID" value="NZ_JBHSMI010000015.1"/>
</dbReference>
<keyword evidence="4 5" id="KW-0472">Membrane</keyword>
<keyword evidence="2 5" id="KW-0812">Transmembrane</keyword>
<evidence type="ECO:0000256" key="2">
    <source>
        <dbReference type="ARBA" id="ARBA00022692"/>
    </source>
</evidence>
<dbReference type="SUPFAM" id="SSF161098">
    <property type="entry name" value="MetI-like"/>
    <property type="match status" value="1"/>
</dbReference>
<evidence type="ECO:0000313" key="6">
    <source>
        <dbReference type="EMBL" id="MFC5402848.1"/>
    </source>
</evidence>
<keyword evidence="7" id="KW-1185">Reference proteome</keyword>
<evidence type="ECO:0000256" key="3">
    <source>
        <dbReference type="ARBA" id="ARBA00022989"/>
    </source>
</evidence>
<keyword evidence="3 5" id="KW-1133">Transmembrane helix</keyword>
<evidence type="ECO:0000256" key="4">
    <source>
        <dbReference type="ARBA" id="ARBA00023136"/>
    </source>
</evidence>
<dbReference type="InterPro" id="IPR035906">
    <property type="entry name" value="MetI-like_sf"/>
</dbReference>
<feature type="transmembrane region" description="Helical" evidence="5">
    <location>
        <begin position="29"/>
        <end position="47"/>
    </location>
</feature>
<comment type="subcellular location">
    <subcellularLocation>
        <location evidence="1">Membrane</location>
        <topology evidence="1">Multi-pass membrane protein</topology>
    </subcellularLocation>
</comment>
<dbReference type="EMBL" id="JBHSMI010000015">
    <property type="protein sequence ID" value="MFC5402848.1"/>
    <property type="molecule type" value="Genomic_DNA"/>
</dbReference>
<sequence>MPLPLLTATIAVNTLKGLFGFSPADYGKFNSALVVLGMPAAIIFLFARNYITSGITAGAVKG</sequence>
<evidence type="ECO:0000256" key="5">
    <source>
        <dbReference type="SAM" id="Phobius"/>
    </source>
</evidence>
<accession>A0ABW0HQK5</accession>
<evidence type="ECO:0008006" key="8">
    <source>
        <dbReference type="Google" id="ProtNLM"/>
    </source>
</evidence>
<protein>
    <recommendedName>
        <fullName evidence="8">Carbohydrate ABC transporter permease</fullName>
    </recommendedName>
</protein>
<dbReference type="Proteomes" id="UP001596113">
    <property type="component" value="Unassembled WGS sequence"/>
</dbReference>
<organism evidence="6 7">
    <name type="scientific">Cohnella soli</name>
    <dbReference type="NCBI Taxonomy" id="425005"/>
    <lineage>
        <taxon>Bacteria</taxon>
        <taxon>Bacillati</taxon>
        <taxon>Bacillota</taxon>
        <taxon>Bacilli</taxon>
        <taxon>Bacillales</taxon>
        <taxon>Paenibacillaceae</taxon>
        <taxon>Cohnella</taxon>
    </lineage>
</organism>
<comment type="caution">
    <text evidence="6">The sequence shown here is derived from an EMBL/GenBank/DDBJ whole genome shotgun (WGS) entry which is preliminary data.</text>
</comment>
<gene>
    <name evidence="6" type="ORF">ACFPOF_08850</name>
</gene>
<reference evidence="7" key="1">
    <citation type="journal article" date="2019" name="Int. J. Syst. Evol. Microbiol.">
        <title>The Global Catalogue of Microorganisms (GCM) 10K type strain sequencing project: providing services to taxonomists for standard genome sequencing and annotation.</title>
        <authorList>
            <consortium name="The Broad Institute Genomics Platform"/>
            <consortium name="The Broad Institute Genome Sequencing Center for Infectious Disease"/>
            <person name="Wu L."/>
            <person name="Ma J."/>
        </authorList>
    </citation>
    <scope>NUCLEOTIDE SEQUENCE [LARGE SCALE GENOMIC DNA]</scope>
    <source>
        <strain evidence="7">CGMCC 1.18575</strain>
    </source>
</reference>